<feature type="compositionally biased region" description="Basic and acidic residues" evidence="1">
    <location>
        <begin position="28"/>
        <end position="43"/>
    </location>
</feature>
<comment type="caution">
    <text evidence="2">The sequence shown here is derived from an EMBL/GenBank/DDBJ whole genome shotgun (WGS) entry which is preliminary data.</text>
</comment>
<evidence type="ECO:0000256" key="1">
    <source>
        <dbReference type="SAM" id="MobiDB-lite"/>
    </source>
</evidence>
<dbReference type="Proteomes" id="UP000634136">
    <property type="component" value="Unassembled WGS sequence"/>
</dbReference>
<keyword evidence="3" id="KW-1185">Reference proteome</keyword>
<evidence type="ECO:0000313" key="2">
    <source>
        <dbReference type="EMBL" id="KAF7812583.1"/>
    </source>
</evidence>
<evidence type="ECO:0000313" key="3">
    <source>
        <dbReference type="Proteomes" id="UP000634136"/>
    </source>
</evidence>
<name>A0A834W8J3_9FABA</name>
<proteinExistence type="predicted"/>
<protein>
    <submittedName>
        <fullName evidence="2">Uncharacterized protein</fullName>
    </submittedName>
</protein>
<sequence>MTYHTFHSIASPIHALDPLGYRNTTGSNRHDLTHLPCDHESHSSIRSTQIPKYKAKRSV</sequence>
<dbReference type="AlphaFoldDB" id="A0A834W8J3"/>
<accession>A0A834W8J3</accession>
<dbReference type="EMBL" id="JAAIUW010000010">
    <property type="protein sequence ID" value="KAF7812583.1"/>
    <property type="molecule type" value="Genomic_DNA"/>
</dbReference>
<feature type="region of interest" description="Disordered" evidence="1">
    <location>
        <begin position="17"/>
        <end position="59"/>
    </location>
</feature>
<reference evidence="2" key="1">
    <citation type="submission" date="2020-09" db="EMBL/GenBank/DDBJ databases">
        <title>Genome-Enabled Discovery of Anthraquinone Biosynthesis in Senna tora.</title>
        <authorList>
            <person name="Kang S.-H."/>
            <person name="Pandey R.P."/>
            <person name="Lee C.-M."/>
            <person name="Sim J.-S."/>
            <person name="Jeong J.-T."/>
            <person name="Choi B.-S."/>
            <person name="Jung M."/>
            <person name="Ginzburg D."/>
            <person name="Zhao K."/>
            <person name="Won S.Y."/>
            <person name="Oh T.-J."/>
            <person name="Yu Y."/>
            <person name="Kim N.-H."/>
            <person name="Lee O.R."/>
            <person name="Lee T.-H."/>
            <person name="Bashyal P."/>
            <person name="Kim T.-S."/>
            <person name="Lee W.-H."/>
            <person name="Kawkins C."/>
            <person name="Kim C.-K."/>
            <person name="Kim J.S."/>
            <person name="Ahn B.O."/>
            <person name="Rhee S.Y."/>
            <person name="Sohng J.K."/>
        </authorList>
    </citation>
    <scope>NUCLEOTIDE SEQUENCE</scope>
    <source>
        <tissue evidence="2">Leaf</tissue>
    </source>
</reference>
<organism evidence="2 3">
    <name type="scientific">Senna tora</name>
    <dbReference type="NCBI Taxonomy" id="362788"/>
    <lineage>
        <taxon>Eukaryota</taxon>
        <taxon>Viridiplantae</taxon>
        <taxon>Streptophyta</taxon>
        <taxon>Embryophyta</taxon>
        <taxon>Tracheophyta</taxon>
        <taxon>Spermatophyta</taxon>
        <taxon>Magnoliopsida</taxon>
        <taxon>eudicotyledons</taxon>
        <taxon>Gunneridae</taxon>
        <taxon>Pentapetalae</taxon>
        <taxon>rosids</taxon>
        <taxon>fabids</taxon>
        <taxon>Fabales</taxon>
        <taxon>Fabaceae</taxon>
        <taxon>Caesalpinioideae</taxon>
        <taxon>Cassia clade</taxon>
        <taxon>Senna</taxon>
    </lineage>
</organism>
<gene>
    <name evidence="2" type="ORF">G2W53_033559</name>
</gene>